<evidence type="ECO:0000259" key="1">
    <source>
        <dbReference type="Pfam" id="PF20204"/>
    </source>
</evidence>
<name>A0A892IDH9_9BURK</name>
<dbReference type="RefSeq" id="WP_006767476.1">
    <property type="nucleotide sequence ID" value="NZ_CABVPR010000100.1"/>
</dbReference>
<organism evidence="2 3">
    <name type="scientific">Burkholderia dolosa</name>
    <dbReference type="NCBI Taxonomy" id="152500"/>
    <lineage>
        <taxon>Bacteria</taxon>
        <taxon>Pseudomonadati</taxon>
        <taxon>Pseudomonadota</taxon>
        <taxon>Betaproteobacteria</taxon>
        <taxon>Burkholderiales</taxon>
        <taxon>Burkholderiaceae</taxon>
        <taxon>Burkholderia</taxon>
        <taxon>Burkholderia cepacia complex</taxon>
    </lineage>
</organism>
<dbReference type="GeneID" id="93130788"/>
<dbReference type="AlphaFoldDB" id="A0A892IDH9"/>
<sequence length="75" mass="8388">MQATDFFMGHEIRVEATRNAQGAWVAHVRIFRDGVPVDLPVPELVTPEWLTCDEALRGGIDQGRVIVRAACARDR</sequence>
<evidence type="ECO:0000313" key="3">
    <source>
        <dbReference type="Proteomes" id="UP000625568"/>
    </source>
</evidence>
<feature type="domain" description="DUF6566" evidence="1">
    <location>
        <begin position="4"/>
        <end position="68"/>
    </location>
</feature>
<evidence type="ECO:0000313" key="2">
    <source>
        <dbReference type="EMBL" id="QRO81135.1"/>
    </source>
</evidence>
<protein>
    <recommendedName>
        <fullName evidence="1">DUF6566 domain-containing protein</fullName>
    </recommendedName>
</protein>
<keyword evidence="3" id="KW-1185">Reference proteome</keyword>
<dbReference type="Proteomes" id="UP000625568">
    <property type="component" value="Chromosome 3"/>
</dbReference>
<accession>A0A892IDH9</accession>
<proteinExistence type="predicted"/>
<dbReference type="InterPro" id="IPR046696">
    <property type="entry name" value="DUF6566"/>
</dbReference>
<dbReference type="EMBL" id="CP069484">
    <property type="protein sequence ID" value="QRO81135.1"/>
    <property type="molecule type" value="Genomic_DNA"/>
</dbReference>
<dbReference type="Pfam" id="PF20204">
    <property type="entry name" value="DUF6566"/>
    <property type="match status" value="1"/>
</dbReference>
<gene>
    <name evidence="2" type="ORF">I6K02_25505</name>
</gene>
<reference evidence="2 3" key="1">
    <citation type="submission" date="2021-02" db="EMBL/GenBank/DDBJ databases">
        <title>FDA dAtabase for Regulatory Grade micrObial Sequences (FDA-ARGOS): Supporting development and validation of Infectious Disease Dx tests.</title>
        <authorList>
            <person name="Minogue T."/>
            <person name="Wolcott M."/>
            <person name="Wasieloski L."/>
            <person name="Aguilar W."/>
            <person name="Moore D."/>
            <person name="Jaissle J."/>
            <person name="Tallon L."/>
            <person name="Sadzewicz L."/>
            <person name="Zhao X."/>
            <person name="Boylan J."/>
            <person name="Ott S."/>
            <person name="Bowen H."/>
            <person name="Vavikolanu K."/>
            <person name="Mehta A."/>
            <person name="Aluvathingal J."/>
            <person name="Nadendla S."/>
            <person name="Yan Y."/>
            <person name="Sichtig H."/>
        </authorList>
    </citation>
    <scope>NUCLEOTIDE SEQUENCE [LARGE SCALE GENOMIC DNA]</scope>
    <source>
        <strain evidence="2 3">FDAARGOS_1272</strain>
    </source>
</reference>